<keyword evidence="2 6" id="KW-0812">Transmembrane</keyword>
<comment type="caution">
    <text evidence="7">The sequence shown here is derived from an EMBL/GenBank/DDBJ whole genome shotgun (WGS) entry which is preliminary data.</text>
</comment>
<feature type="transmembrane region" description="Helical" evidence="6">
    <location>
        <begin position="60"/>
        <end position="81"/>
    </location>
</feature>
<proteinExistence type="inferred from homology"/>
<feature type="transmembrane region" description="Helical" evidence="6">
    <location>
        <begin position="223"/>
        <end position="249"/>
    </location>
</feature>
<comment type="subcellular location">
    <subcellularLocation>
        <location evidence="1">Membrane</location>
        <topology evidence="1">Multi-pass membrane protein</topology>
    </subcellularLocation>
</comment>
<keyword evidence="8" id="KW-1185">Reference proteome</keyword>
<name>A0ABS2G550_FUSMR</name>
<evidence type="ECO:0000256" key="2">
    <source>
        <dbReference type="ARBA" id="ARBA00022692"/>
    </source>
</evidence>
<accession>A0ABS2G550</accession>
<gene>
    <name evidence="7" type="ORF">H6A04_09525</name>
</gene>
<dbReference type="EMBL" id="JACJLT010000119">
    <property type="protein sequence ID" value="MBM6875883.1"/>
    <property type="molecule type" value="Genomic_DNA"/>
</dbReference>
<dbReference type="RefSeq" id="WP_204716566.1">
    <property type="nucleotide sequence ID" value="NZ_JACJLT010000119.1"/>
</dbReference>
<feature type="transmembrane region" description="Helical" evidence="6">
    <location>
        <begin position="184"/>
        <end position="211"/>
    </location>
</feature>
<reference evidence="7 8" key="1">
    <citation type="journal article" date="2021" name="Sci. Rep.">
        <title>The distribution of antibiotic resistance genes in chicken gut microbiota commensals.</title>
        <authorList>
            <person name="Juricova H."/>
            <person name="Matiasovicova J."/>
            <person name="Kubasova T."/>
            <person name="Cejkova D."/>
            <person name="Rychlik I."/>
        </authorList>
    </citation>
    <scope>NUCLEOTIDE SEQUENCE [LARGE SCALE GENOMIC DNA]</scope>
    <source>
        <strain evidence="7 8">An425</strain>
    </source>
</reference>
<evidence type="ECO:0000256" key="6">
    <source>
        <dbReference type="SAM" id="Phobius"/>
    </source>
</evidence>
<dbReference type="InterPro" id="IPR023271">
    <property type="entry name" value="Aquaporin-like"/>
</dbReference>
<keyword evidence="3 6" id="KW-1133">Transmembrane helix</keyword>
<feature type="transmembrane region" description="Helical" evidence="6">
    <location>
        <begin position="102"/>
        <end position="126"/>
    </location>
</feature>
<sequence length="256" mass="28111">MYLTEVESVGVTARKKVELLKNNFLGYFIAAMLAGIYVGFGVVLVFGIGSCIIDNPLIKVIMGLSFGVTLSLVVMAGGELFTGNNLVMAMGVFNKSIGYREAGYALFISLIGNWAGSVLISLGFYYSGLMSEKFIKFLGIIISERVLLNAHELFIRGILCNILVCLAVWCCYRCKSDSGKLLMIFWCLFALVTAGFENSVACMTLLSVAFLGPFDNIFGFMWYVLHIGILTAGNMVGGIFFVALPYYLISRKDKNR</sequence>
<feature type="transmembrane region" description="Helical" evidence="6">
    <location>
        <begin position="24"/>
        <end position="48"/>
    </location>
</feature>
<dbReference type="Gene3D" id="1.20.1080.10">
    <property type="entry name" value="Glycerol uptake facilitator protein"/>
    <property type="match status" value="1"/>
</dbReference>
<dbReference type="PROSITE" id="PS01006">
    <property type="entry name" value="FORMATE_NITRITE_TP_2"/>
    <property type="match status" value="1"/>
</dbReference>
<evidence type="ECO:0000313" key="8">
    <source>
        <dbReference type="Proteomes" id="UP000728968"/>
    </source>
</evidence>
<dbReference type="PROSITE" id="PS01005">
    <property type="entry name" value="FORMATE_NITRITE_TP_1"/>
    <property type="match status" value="1"/>
</dbReference>
<feature type="transmembrane region" description="Helical" evidence="6">
    <location>
        <begin position="153"/>
        <end position="172"/>
    </location>
</feature>
<dbReference type="Proteomes" id="UP000728968">
    <property type="component" value="Unassembled WGS sequence"/>
</dbReference>
<dbReference type="PANTHER" id="PTHR30520:SF8">
    <property type="entry name" value="NITRITE TRANSPORTER NIRC"/>
    <property type="match status" value="1"/>
</dbReference>
<evidence type="ECO:0000256" key="4">
    <source>
        <dbReference type="ARBA" id="ARBA00023136"/>
    </source>
</evidence>
<evidence type="ECO:0000256" key="3">
    <source>
        <dbReference type="ARBA" id="ARBA00022989"/>
    </source>
</evidence>
<evidence type="ECO:0000256" key="1">
    <source>
        <dbReference type="ARBA" id="ARBA00004141"/>
    </source>
</evidence>
<evidence type="ECO:0000256" key="5">
    <source>
        <dbReference type="ARBA" id="ARBA00049660"/>
    </source>
</evidence>
<keyword evidence="4 6" id="KW-0472">Membrane</keyword>
<organism evidence="7 8">
    <name type="scientific">Fusobacterium mortiferum</name>
    <dbReference type="NCBI Taxonomy" id="850"/>
    <lineage>
        <taxon>Bacteria</taxon>
        <taxon>Fusobacteriati</taxon>
        <taxon>Fusobacteriota</taxon>
        <taxon>Fusobacteriia</taxon>
        <taxon>Fusobacteriales</taxon>
        <taxon>Fusobacteriaceae</taxon>
        <taxon>Fusobacterium</taxon>
    </lineage>
</organism>
<dbReference type="PANTHER" id="PTHR30520">
    <property type="entry name" value="FORMATE TRANSPORTER-RELATED"/>
    <property type="match status" value="1"/>
</dbReference>
<dbReference type="InterPro" id="IPR000292">
    <property type="entry name" value="For/NO2_transpt"/>
</dbReference>
<dbReference type="InterPro" id="IPR024002">
    <property type="entry name" value="For/NO2_transpt_CS"/>
</dbReference>
<comment type="similarity">
    <text evidence="5">Belongs to the FNT transporter (TC 1.A.16) family.</text>
</comment>
<evidence type="ECO:0000313" key="7">
    <source>
        <dbReference type="EMBL" id="MBM6875883.1"/>
    </source>
</evidence>
<dbReference type="Pfam" id="PF01226">
    <property type="entry name" value="Form_Nir_trans"/>
    <property type="match status" value="1"/>
</dbReference>
<protein>
    <submittedName>
        <fullName evidence="7">Formate/nitrite transporter family protein</fullName>
    </submittedName>
</protein>